<dbReference type="InterPro" id="IPR035992">
    <property type="entry name" value="Ricin_B-like_lectins"/>
</dbReference>
<dbReference type="EMBL" id="JACGCM010001055">
    <property type="protein sequence ID" value="KAF6162133.1"/>
    <property type="molecule type" value="Genomic_DNA"/>
</dbReference>
<comment type="caution">
    <text evidence="1">The sequence shown here is derived from an EMBL/GenBank/DDBJ whole genome shotgun (WGS) entry which is preliminary data.</text>
</comment>
<evidence type="ECO:0000313" key="2">
    <source>
        <dbReference type="Proteomes" id="UP000541444"/>
    </source>
</evidence>
<keyword evidence="2" id="KW-1185">Reference proteome</keyword>
<protein>
    <recommendedName>
        <fullName evidence="3">Ricin B lectin domain-containing protein</fullName>
    </recommendedName>
</protein>
<reference evidence="1 2" key="1">
    <citation type="journal article" date="2020" name="IScience">
        <title>Genome Sequencing of the Endangered Kingdonia uniflora (Circaeasteraceae, Ranunculales) Reveals Potential Mechanisms of Evolutionary Specialization.</title>
        <authorList>
            <person name="Sun Y."/>
            <person name="Deng T."/>
            <person name="Zhang A."/>
            <person name="Moore M.J."/>
            <person name="Landis J.B."/>
            <person name="Lin N."/>
            <person name="Zhang H."/>
            <person name="Zhang X."/>
            <person name="Huang J."/>
            <person name="Zhang X."/>
            <person name="Sun H."/>
            <person name="Wang H."/>
        </authorList>
    </citation>
    <scope>NUCLEOTIDE SEQUENCE [LARGE SCALE GENOMIC DNA]</scope>
    <source>
        <strain evidence="1">TB1705</strain>
        <tissue evidence="1">Leaf</tissue>
    </source>
</reference>
<dbReference type="Proteomes" id="UP000541444">
    <property type="component" value="Unassembled WGS sequence"/>
</dbReference>
<evidence type="ECO:0000313" key="1">
    <source>
        <dbReference type="EMBL" id="KAF6162133.1"/>
    </source>
</evidence>
<gene>
    <name evidence="1" type="ORF">GIB67_008262</name>
</gene>
<accession>A0A7J7N4S7</accession>
<dbReference type="SUPFAM" id="SSF50370">
    <property type="entry name" value="Ricin B-like lectins"/>
    <property type="match status" value="1"/>
</dbReference>
<organism evidence="1 2">
    <name type="scientific">Kingdonia uniflora</name>
    <dbReference type="NCBI Taxonomy" id="39325"/>
    <lineage>
        <taxon>Eukaryota</taxon>
        <taxon>Viridiplantae</taxon>
        <taxon>Streptophyta</taxon>
        <taxon>Embryophyta</taxon>
        <taxon>Tracheophyta</taxon>
        <taxon>Spermatophyta</taxon>
        <taxon>Magnoliopsida</taxon>
        <taxon>Ranunculales</taxon>
        <taxon>Circaeasteraceae</taxon>
        <taxon>Kingdonia</taxon>
    </lineage>
</organism>
<evidence type="ECO:0008006" key="3">
    <source>
        <dbReference type="Google" id="ProtNLM"/>
    </source>
</evidence>
<sequence>MYHPLSGKCVMANENNTLEASDCLNRSKWSYTGDESPIWLMGTSLCLNVVGDGLPVIISSDCSSNQSTWRVVLDSKLHIAARDAQGRSLCLESNPFNSNIILTRECLCLNDDDSLCNESPPQIQWFTLISRFILTYSVCALAWFSRDSGIHEPASPTFAKTKNVPYYDAS</sequence>
<dbReference type="AlphaFoldDB" id="A0A7J7N4S7"/>
<name>A0A7J7N4S7_9MAGN</name>
<dbReference type="PANTHER" id="PTHR31263">
    <property type="entry name" value="CELLULASE FAMILY PROTEIN (AFU_ORTHOLOGUE AFUA_5G14560)"/>
    <property type="match status" value="1"/>
</dbReference>
<dbReference type="OrthoDB" id="442731at2759"/>
<proteinExistence type="predicted"/>
<dbReference type="PANTHER" id="PTHR31263:SF0">
    <property type="entry name" value="CELLULASE FAMILY PROTEIN (AFU_ORTHOLOGUE AFUA_5G14560)"/>
    <property type="match status" value="1"/>
</dbReference>